<feature type="chain" id="PRO_5040229834" evidence="1">
    <location>
        <begin position="19"/>
        <end position="276"/>
    </location>
</feature>
<protein>
    <submittedName>
        <fullName evidence="2">Uncharacterized protein</fullName>
    </submittedName>
</protein>
<evidence type="ECO:0000313" key="2">
    <source>
        <dbReference type="EMBL" id="CAH4036706.1"/>
    </source>
</evidence>
<keyword evidence="3" id="KW-1185">Reference proteome</keyword>
<gene>
    <name evidence="2" type="ORF">PIBRA_LOCUS12466</name>
</gene>
<dbReference type="AlphaFoldDB" id="A0A9P0TSN5"/>
<sequence length="276" mass="31737">MDALCAMSIMLAVSAVQGGGVTKPSGLAQFWMDDIKALDQIYGKTSDKQLYGATLPPTITFDFDLNKKIKAQESKKNERFASLNNDDTGSDEQLQSFTFGDRYAKLFGKNLKSEHKVKTKTKPLNFVGLSNFKSISHSSDPEMYSYLRHLDDYQSYKADLSETESDFKPYKAKTEEEEAYRSIQDILEAHEANKGLKAESDFNDSIEKYPRYEPKDEEEFPRYAANAKPMKSKVRFLKNNNLRSRCRSGRCRKRLSTPYRSGSRPYIRKIKRYRIA</sequence>
<reference evidence="2" key="1">
    <citation type="submission" date="2022-05" db="EMBL/GenBank/DDBJ databases">
        <authorList>
            <person name="Okamura Y."/>
        </authorList>
    </citation>
    <scope>NUCLEOTIDE SEQUENCE</scope>
</reference>
<name>A0A9P0TSN5_PIEBR</name>
<keyword evidence="1" id="KW-0732">Signal</keyword>
<dbReference type="Proteomes" id="UP001152562">
    <property type="component" value="Unassembled WGS sequence"/>
</dbReference>
<accession>A0A9P0TSN5</accession>
<proteinExistence type="predicted"/>
<feature type="signal peptide" evidence="1">
    <location>
        <begin position="1"/>
        <end position="18"/>
    </location>
</feature>
<organism evidence="2 3">
    <name type="scientific">Pieris brassicae</name>
    <name type="common">White butterfly</name>
    <name type="synonym">Large white butterfly</name>
    <dbReference type="NCBI Taxonomy" id="7116"/>
    <lineage>
        <taxon>Eukaryota</taxon>
        <taxon>Metazoa</taxon>
        <taxon>Ecdysozoa</taxon>
        <taxon>Arthropoda</taxon>
        <taxon>Hexapoda</taxon>
        <taxon>Insecta</taxon>
        <taxon>Pterygota</taxon>
        <taxon>Neoptera</taxon>
        <taxon>Endopterygota</taxon>
        <taxon>Lepidoptera</taxon>
        <taxon>Glossata</taxon>
        <taxon>Ditrysia</taxon>
        <taxon>Papilionoidea</taxon>
        <taxon>Pieridae</taxon>
        <taxon>Pierinae</taxon>
        <taxon>Pieris</taxon>
    </lineage>
</organism>
<evidence type="ECO:0000256" key="1">
    <source>
        <dbReference type="SAM" id="SignalP"/>
    </source>
</evidence>
<evidence type="ECO:0000313" key="3">
    <source>
        <dbReference type="Proteomes" id="UP001152562"/>
    </source>
</evidence>
<comment type="caution">
    <text evidence="2">The sequence shown here is derived from an EMBL/GenBank/DDBJ whole genome shotgun (WGS) entry which is preliminary data.</text>
</comment>
<dbReference type="EMBL" id="CALOZG010000079">
    <property type="protein sequence ID" value="CAH4036706.1"/>
    <property type="molecule type" value="Genomic_DNA"/>
</dbReference>